<evidence type="ECO:0000256" key="2">
    <source>
        <dbReference type="SAM" id="MobiDB-lite"/>
    </source>
</evidence>
<organism evidence="4 8">
    <name type="scientific">Rotaria magnacalcarata</name>
    <dbReference type="NCBI Taxonomy" id="392030"/>
    <lineage>
        <taxon>Eukaryota</taxon>
        <taxon>Metazoa</taxon>
        <taxon>Spiralia</taxon>
        <taxon>Gnathifera</taxon>
        <taxon>Rotifera</taxon>
        <taxon>Eurotatoria</taxon>
        <taxon>Bdelloidea</taxon>
        <taxon>Philodinida</taxon>
        <taxon>Philodinidae</taxon>
        <taxon>Rotaria</taxon>
    </lineage>
</organism>
<sequence length="119" mass="14261">MRNNRRSLKKTIFDCSVEVDNILEILHDAIDVFIDESDSDEESSESENEESYEKEFDEEIEEDFTDLKEKILFSEYKIEMLKDEPGNEDLKSIIEKDIQKIKENVENLKRKLYSYHDTR</sequence>
<dbReference type="EMBL" id="CAJOBG010056673">
    <property type="protein sequence ID" value="CAF4522976.1"/>
    <property type="molecule type" value="Genomic_DNA"/>
</dbReference>
<dbReference type="EMBL" id="CAJNRF010007229">
    <property type="protein sequence ID" value="CAF2089303.1"/>
    <property type="molecule type" value="Genomic_DNA"/>
</dbReference>
<evidence type="ECO:0000313" key="6">
    <source>
        <dbReference type="EMBL" id="CAF4522976.1"/>
    </source>
</evidence>
<evidence type="ECO:0000313" key="5">
    <source>
        <dbReference type="EMBL" id="CAF4374912.1"/>
    </source>
</evidence>
<dbReference type="EMBL" id="CAJOBF010019299">
    <property type="protein sequence ID" value="CAF4374912.1"/>
    <property type="molecule type" value="Genomic_DNA"/>
</dbReference>
<evidence type="ECO:0000313" key="7">
    <source>
        <dbReference type="Proteomes" id="UP000663866"/>
    </source>
</evidence>
<feature type="coiled-coil region" evidence="1">
    <location>
        <begin position="91"/>
        <end position="118"/>
    </location>
</feature>
<evidence type="ECO:0000313" key="3">
    <source>
        <dbReference type="EMBL" id="CAF2089303.1"/>
    </source>
</evidence>
<dbReference type="Proteomes" id="UP000663866">
    <property type="component" value="Unassembled WGS sequence"/>
</dbReference>
<accession>A0A816Z7J1</accession>
<dbReference type="AlphaFoldDB" id="A0A816Z7J1"/>
<proteinExistence type="predicted"/>
<dbReference type="EMBL" id="CAJNRG010015941">
    <property type="protein sequence ID" value="CAF2188389.1"/>
    <property type="molecule type" value="Genomic_DNA"/>
</dbReference>
<gene>
    <name evidence="6" type="ORF">OVN521_LOCUS41937</name>
    <name evidence="5" type="ORF">UXM345_LOCUS37143</name>
    <name evidence="3" type="ORF">WKI299_LOCUS17817</name>
    <name evidence="4" type="ORF">XDN619_LOCUS32151</name>
</gene>
<comment type="caution">
    <text evidence="4">The sequence shown here is derived from an EMBL/GenBank/DDBJ whole genome shotgun (WGS) entry which is preliminary data.</text>
</comment>
<reference evidence="4" key="1">
    <citation type="submission" date="2021-02" db="EMBL/GenBank/DDBJ databases">
        <authorList>
            <person name="Nowell W R."/>
        </authorList>
    </citation>
    <scope>NUCLEOTIDE SEQUENCE</scope>
</reference>
<protein>
    <submittedName>
        <fullName evidence="4">Uncharacterized protein</fullName>
    </submittedName>
</protein>
<dbReference type="Proteomes" id="UP000663856">
    <property type="component" value="Unassembled WGS sequence"/>
</dbReference>
<feature type="region of interest" description="Disordered" evidence="2">
    <location>
        <begin position="36"/>
        <end position="59"/>
    </location>
</feature>
<evidence type="ECO:0000256" key="1">
    <source>
        <dbReference type="SAM" id="Coils"/>
    </source>
</evidence>
<evidence type="ECO:0000313" key="4">
    <source>
        <dbReference type="EMBL" id="CAF2188389.1"/>
    </source>
</evidence>
<name>A0A816Z7J1_9BILA</name>
<keyword evidence="1" id="KW-0175">Coiled coil</keyword>
<evidence type="ECO:0000313" key="8">
    <source>
        <dbReference type="Proteomes" id="UP000663887"/>
    </source>
</evidence>
<dbReference type="Proteomes" id="UP000663887">
    <property type="component" value="Unassembled WGS sequence"/>
</dbReference>
<keyword evidence="7" id="KW-1185">Reference proteome</keyword>
<dbReference type="Proteomes" id="UP000663842">
    <property type="component" value="Unassembled WGS sequence"/>
</dbReference>